<gene>
    <name evidence="2" type="ORF">SPBR_03546</name>
</gene>
<organism evidence="2 3">
    <name type="scientific">Sporothrix brasiliensis 5110</name>
    <dbReference type="NCBI Taxonomy" id="1398154"/>
    <lineage>
        <taxon>Eukaryota</taxon>
        <taxon>Fungi</taxon>
        <taxon>Dikarya</taxon>
        <taxon>Ascomycota</taxon>
        <taxon>Pezizomycotina</taxon>
        <taxon>Sordariomycetes</taxon>
        <taxon>Sordariomycetidae</taxon>
        <taxon>Ophiostomatales</taxon>
        <taxon>Ophiostomataceae</taxon>
        <taxon>Sporothrix</taxon>
    </lineage>
</organism>
<dbReference type="EMBL" id="AWTV01000002">
    <property type="protein sequence ID" value="KIH95175.1"/>
    <property type="molecule type" value="Genomic_DNA"/>
</dbReference>
<protein>
    <submittedName>
        <fullName evidence="2">Uncharacterized protein</fullName>
    </submittedName>
</protein>
<sequence>MTASGCQTITPPASLSSQWSSWTSAVDAWMDTHSSEYTRYLSRCEPWELAASLQCPTETTPVDTPVNETTTRSRDPTKTSSETAADSVTVITSTATATAGPTYDNTPQVSTMLPSATLISSGAVGFFAMDWVTATGAALLLVLTVI</sequence>
<dbReference type="GeneID" id="63676758"/>
<dbReference type="RefSeq" id="XP_040623185.1">
    <property type="nucleotide sequence ID" value="XM_040761837.1"/>
</dbReference>
<comment type="caution">
    <text evidence="2">The sequence shown here is derived from an EMBL/GenBank/DDBJ whole genome shotgun (WGS) entry which is preliminary data.</text>
</comment>
<evidence type="ECO:0000313" key="2">
    <source>
        <dbReference type="EMBL" id="KIH95175.1"/>
    </source>
</evidence>
<accession>A0A0C2J858</accession>
<dbReference type="Proteomes" id="UP000031575">
    <property type="component" value="Unassembled WGS sequence"/>
</dbReference>
<dbReference type="AlphaFoldDB" id="A0A0C2J858"/>
<reference evidence="2 3" key="1">
    <citation type="journal article" date="2014" name="BMC Genomics">
        <title>Comparative genomics of the major fungal agents of human and animal Sporotrichosis: Sporothrix schenckii and Sporothrix brasiliensis.</title>
        <authorList>
            <person name="Teixeira M.M."/>
            <person name="de Almeida L.G."/>
            <person name="Kubitschek-Barreira P."/>
            <person name="Alves F.L."/>
            <person name="Kioshima E.S."/>
            <person name="Abadio A.K."/>
            <person name="Fernandes L."/>
            <person name="Derengowski L.S."/>
            <person name="Ferreira K.S."/>
            <person name="Souza R.C."/>
            <person name="Ruiz J.C."/>
            <person name="de Andrade N.C."/>
            <person name="Paes H.C."/>
            <person name="Nicola A.M."/>
            <person name="Albuquerque P."/>
            <person name="Gerber A.L."/>
            <person name="Martins V.P."/>
            <person name="Peconick L.D."/>
            <person name="Neto A.V."/>
            <person name="Chaucanez C.B."/>
            <person name="Silva P.A."/>
            <person name="Cunha O.L."/>
            <person name="de Oliveira F.F."/>
            <person name="dos Santos T.C."/>
            <person name="Barros A.L."/>
            <person name="Soares M.A."/>
            <person name="de Oliveira L.M."/>
            <person name="Marini M.M."/>
            <person name="Villalobos-Duno H."/>
            <person name="Cunha M.M."/>
            <person name="de Hoog S."/>
            <person name="da Silveira J.F."/>
            <person name="Henrissat B."/>
            <person name="Nino-Vega G.A."/>
            <person name="Cisalpino P.S."/>
            <person name="Mora-Montes H.M."/>
            <person name="Almeida S.R."/>
            <person name="Stajich J.E."/>
            <person name="Lopes-Bezerra L.M."/>
            <person name="Vasconcelos A.T."/>
            <person name="Felipe M.S."/>
        </authorList>
    </citation>
    <scope>NUCLEOTIDE SEQUENCE [LARGE SCALE GENOMIC DNA]</scope>
    <source>
        <strain evidence="2 3">5110</strain>
    </source>
</reference>
<dbReference type="VEuPathDB" id="FungiDB:SPBR_03546"/>
<proteinExistence type="predicted"/>
<feature type="compositionally biased region" description="Polar residues" evidence="1">
    <location>
        <begin position="55"/>
        <end position="70"/>
    </location>
</feature>
<name>A0A0C2J858_9PEZI</name>
<evidence type="ECO:0000256" key="1">
    <source>
        <dbReference type="SAM" id="MobiDB-lite"/>
    </source>
</evidence>
<dbReference type="HOGENOM" id="CLU_1778661_0_0_1"/>
<evidence type="ECO:0000313" key="3">
    <source>
        <dbReference type="Proteomes" id="UP000031575"/>
    </source>
</evidence>
<feature type="region of interest" description="Disordered" evidence="1">
    <location>
        <begin position="55"/>
        <end position="87"/>
    </location>
</feature>
<keyword evidence="3" id="KW-1185">Reference proteome</keyword>